<keyword evidence="5 9" id="KW-0863">Zinc-finger</keyword>
<keyword evidence="6" id="KW-0833">Ubl conjugation pathway</keyword>
<dbReference type="EMBL" id="CAJNOC010004101">
    <property type="protein sequence ID" value="CAF1009502.1"/>
    <property type="molecule type" value="Genomic_DNA"/>
</dbReference>
<dbReference type="AlphaFoldDB" id="A0A814HDU4"/>
<evidence type="ECO:0000256" key="3">
    <source>
        <dbReference type="ARBA" id="ARBA00022723"/>
    </source>
</evidence>
<evidence type="ECO:0000256" key="2">
    <source>
        <dbReference type="ARBA" id="ARBA00022679"/>
    </source>
</evidence>
<dbReference type="InterPro" id="IPR013083">
    <property type="entry name" value="Znf_RING/FYVE/PHD"/>
</dbReference>
<name>A0A814HDU4_9BILA</name>
<dbReference type="Pfam" id="PF22191">
    <property type="entry name" value="IBR_1"/>
    <property type="match status" value="1"/>
</dbReference>
<protein>
    <recommendedName>
        <fullName evidence="14">RBR-type E3 ubiquitin transferase</fullName>
    </recommendedName>
</protein>
<evidence type="ECO:0000259" key="10">
    <source>
        <dbReference type="PROSITE" id="PS50089"/>
    </source>
</evidence>
<keyword evidence="7" id="KW-0862">Zinc</keyword>
<dbReference type="Gene3D" id="3.30.40.10">
    <property type="entry name" value="Zinc/RING finger domain, C3HC4 (zinc finger)"/>
    <property type="match status" value="1"/>
</dbReference>
<dbReference type="Proteomes" id="UP000663879">
    <property type="component" value="Unassembled WGS sequence"/>
</dbReference>
<dbReference type="GO" id="GO:0043161">
    <property type="term" value="P:proteasome-mediated ubiquitin-dependent protein catabolic process"/>
    <property type="evidence" value="ECO:0007669"/>
    <property type="project" value="TreeGrafter"/>
</dbReference>
<dbReference type="PANTHER" id="PTHR22770">
    <property type="entry name" value="UBIQUITIN CONJUGATING ENZYME 7 INTERACTING PROTEIN-RELATED"/>
    <property type="match status" value="1"/>
</dbReference>
<dbReference type="Pfam" id="PF13923">
    <property type="entry name" value="zf-C3HC4_2"/>
    <property type="match status" value="1"/>
</dbReference>
<organism evidence="12 13">
    <name type="scientific">Brachionus calyciflorus</name>
    <dbReference type="NCBI Taxonomy" id="104777"/>
    <lineage>
        <taxon>Eukaryota</taxon>
        <taxon>Metazoa</taxon>
        <taxon>Spiralia</taxon>
        <taxon>Gnathifera</taxon>
        <taxon>Rotifera</taxon>
        <taxon>Eurotatoria</taxon>
        <taxon>Monogononta</taxon>
        <taxon>Pseudotrocha</taxon>
        <taxon>Ploima</taxon>
        <taxon>Brachionidae</taxon>
        <taxon>Brachionus</taxon>
    </lineage>
</organism>
<dbReference type="GO" id="GO:0043130">
    <property type="term" value="F:ubiquitin binding"/>
    <property type="evidence" value="ECO:0007669"/>
    <property type="project" value="TreeGrafter"/>
</dbReference>
<evidence type="ECO:0000256" key="6">
    <source>
        <dbReference type="ARBA" id="ARBA00022786"/>
    </source>
</evidence>
<dbReference type="GO" id="GO:0003723">
    <property type="term" value="F:RNA binding"/>
    <property type="evidence" value="ECO:0007669"/>
    <property type="project" value="UniProtKB-UniRule"/>
</dbReference>
<evidence type="ECO:0000256" key="8">
    <source>
        <dbReference type="PROSITE-ProRule" id="PRU00117"/>
    </source>
</evidence>
<proteinExistence type="predicted"/>
<dbReference type="InterPro" id="IPR044066">
    <property type="entry name" value="TRIAD_supradom"/>
</dbReference>
<dbReference type="Gene3D" id="1.20.120.1750">
    <property type="match status" value="1"/>
</dbReference>
<evidence type="ECO:0000256" key="7">
    <source>
        <dbReference type="ARBA" id="ARBA00022833"/>
    </source>
</evidence>
<keyword evidence="3" id="KW-0479">Metal-binding</keyword>
<evidence type="ECO:0008006" key="14">
    <source>
        <dbReference type="Google" id="ProtNLM"/>
    </source>
</evidence>
<dbReference type="PROSITE" id="PS50089">
    <property type="entry name" value="ZF_RING_2"/>
    <property type="match status" value="1"/>
</dbReference>
<reference evidence="12" key="1">
    <citation type="submission" date="2021-02" db="EMBL/GenBank/DDBJ databases">
        <authorList>
            <person name="Nowell W R."/>
        </authorList>
    </citation>
    <scope>NUCLEOTIDE SEQUENCE</scope>
    <source>
        <strain evidence="12">Ploen Becks lab</strain>
    </source>
</reference>
<dbReference type="PROSITE" id="PS51873">
    <property type="entry name" value="TRIAD"/>
    <property type="match status" value="1"/>
</dbReference>
<keyword evidence="4" id="KW-0677">Repeat</keyword>
<gene>
    <name evidence="12" type="ORF">OXX778_LOCUS16820</name>
</gene>
<dbReference type="PROSITE" id="PS00518">
    <property type="entry name" value="ZF_RING_1"/>
    <property type="match status" value="1"/>
</dbReference>
<dbReference type="OrthoDB" id="69641at2759"/>
<dbReference type="GO" id="GO:0000151">
    <property type="term" value="C:ubiquitin ligase complex"/>
    <property type="evidence" value="ECO:0007669"/>
    <property type="project" value="TreeGrafter"/>
</dbReference>
<dbReference type="InterPro" id="IPR036612">
    <property type="entry name" value="KH_dom_type_1_sf"/>
</dbReference>
<dbReference type="Gene3D" id="3.30.1370.10">
    <property type="entry name" value="K Homology domain, type 1"/>
    <property type="match status" value="1"/>
</dbReference>
<dbReference type="SMART" id="SM00184">
    <property type="entry name" value="RING"/>
    <property type="match status" value="1"/>
</dbReference>
<dbReference type="InterPro" id="IPR001841">
    <property type="entry name" value="Znf_RING"/>
</dbReference>
<comment type="caution">
    <text evidence="12">The sequence shown here is derived from an EMBL/GenBank/DDBJ whole genome shotgun (WGS) entry which is preliminary data.</text>
</comment>
<dbReference type="PANTHER" id="PTHR22770:SF13">
    <property type="entry name" value="RING-TYPE DOMAIN-CONTAINING PROTEIN"/>
    <property type="match status" value="1"/>
</dbReference>
<feature type="domain" description="RING-type" evidence="10">
    <location>
        <begin position="236"/>
        <end position="276"/>
    </location>
</feature>
<keyword evidence="8" id="KW-0694">RNA-binding</keyword>
<dbReference type="GO" id="GO:0008270">
    <property type="term" value="F:zinc ion binding"/>
    <property type="evidence" value="ECO:0007669"/>
    <property type="project" value="UniProtKB-KW"/>
</dbReference>
<sequence>MEAYNELNDKIIPENINGYGRMHIETNFIYEFRIPTKASKILNLNSLMNQLKESSKFSFDFRENFDKKDNDLFIVKSIDQNLLDKMVEHLNKIIKPASIKLPYFKYDKIRKYLNNTKKQSKLEKDNNIFIHKNQKLNQISIYGLPEISKKILDDLLKEIENLDSKKIEINVRSFKAIIGENGKTYKELCENFHGEIQLDYKNKKIIFTSKESQIEEFKNKIDKIQNQYLKTHKIDCVICQSSLESPFQLIMCGHTFCKECLKGQILNYSSSCIICNQEFCINEIRTILDESTSDLDDVCSKALNNFIIRNAIFKYCDECNEIFCRETLIERYCKPCDEKITKEKRQMENILSENFIASSFKKCPGCNLHIEKNHGCNHMTCFVCETHFCWLCLFTGNNSDVIYEHLKKVHGGIFDVPLDLV</sequence>
<evidence type="ECO:0000256" key="1">
    <source>
        <dbReference type="ARBA" id="ARBA00004906"/>
    </source>
</evidence>
<dbReference type="GO" id="GO:0004842">
    <property type="term" value="F:ubiquitin-protein transferase activity"/>
    <property type="evidence" value="ECO:0007669"/>
    <property type="project" value="TreeGrafter"/>
</dbReference>
<dbReference type="GO" id="GO:0097039">
    <property type="term" value="P:protein linear polyubiquitination"/>
    <property type="evidence" value="ECO:0007669"/>
    <property type="project" value="TreeGrafter"/>
</dbReference>
<evidence type="ECO:0000256" key="9">
    <source>
        <dbReference type="PROSITE-ProRule" id="PRU00175"/>
    </source>
</evidence>
<dbReference type="SUPFAM" id="SSF57850">
    <property type="entry name" value="RING/U-box"/>
    <property type="match status" value="2"/>
</dbReference>
<comment type="pathway">
    <text evidence="1">Protein modification; protein ubiquitination.</text>
</comment>
<feature type="domain" description="RING-type" evidence="11">
    <location>
        <begin position="232"/>
        <end position="416"/>
    </location>
</feature>
<dbReference type="SUPFAM" id="SSF54791">
    <property type="entry name" value="Eukaryotic type KH-domain (KH-domain type I)"/>
    <property type="match status" value="1"/>
</dbReference>
<dbReference type="InterPro" id="IPR051628">
    <property type="entry name" value="LUBAC_E3_Ligases"/>
</dbReference>
<evidence type="ECO:0000259" key="11">
    <source>
        <dbReference type="PROSITE" id="PS51873"/>
    </source>
</evidence>
<dbReference type="PROSITE" id="PS50084">
    <property type="entry name" value="KH_TYPE_1"/>
    <property type="match status" value="1"/>
</dbReference>
<evidence type="ECO:0000313" key="13">
    <source>
        <dbReference type="Proteomes" id="UP000663879"/>
    </source>
</evidence>
<evidence type="ECO:0000313" key="12">
    <source>
        <dbReference type="EMBL" id="CAF1009502.1"/>
    </source>
</evidence>
<accession>A0A814HDU4</accession>
<dbReference type="InterPro" id="IPR017907">
    <property type="entry name" value="Znf_RING_CS"/>
</dbReference>
<keyword evidence="2" id="KW-0808">Transferase</keyword>
<keyword evidence="13" id="KW-1185">Reference proteome</keyword>
<evidence type="ECO:0000256" key="5">
    <source>
        <dbReference type="ARBA" id="ARBA00022771"/>
    </source>
</evidence>
<evidence type="ECO:0000256" key="4">
    <source>
        <dbReference type="ARBA" id="ARBA00022737"/>
    </source>
</evidence>